<dbReference type="Gene3D" id="1.10.10.10">
    <property type="entry name" value="Winged helix-like DNA-binding domain superfamily/Winged helix DNA-binding domain"/>
    <property type="match status" value="1"/>
</dbReference>
<comment type="caution">
    <text evidence="1">The sequence shown here is derived from an EMBL/GenBank/DDBJ whole genome shotgun (WGS) entry which is preliminary data.</text>
</comment>
<dbReference type="Pfam" id="PF13412">
    <property type="entry name" value="HTH_24"/>
    <property type="match status" value="1"/>
</dbReference>
<proteinExistence type="predicted"/>
<dbReference type="EMBL" id="NAEW01000032">
    <property type="protein sequence ID" value="OQM39139.1"/>
    <property type="molecule type" value="Genomic_DNA"/>
</dbReference>
<evidence type="ECO:0000313" key="1">
    <source>
        <dbReference type="EMBL" id="OQM39139.1"/>
    </source>
</evidence>
<dbReference type="InterPro" id="IPR036390">
    <property type="entry name" value="WH_DNA-bd_sf"/>
</dbReference>
<protein>
    <submittedName>
        <fullName evidence="1">Uncharacterized protein</fullName>
    </submittedName>
</protein>
<dbReference type="InterPro" id="IPR036388">
    <property type="entry name" value="WH-like_DNA-bd_sf"/>
</dbReference>
<accession>A0A1V8NRV0</accession>
<gene>
    <name evidence="1" type="ORF">BZK42_26465</name>
</gene>
<dbReference type="Proteomes" id="UP000192573">
    <property type="component" value="Unassembled WGS sequence"/>
</dbReference>
<organism evidence="1 2">
    <name type="scientific">Citrobacter braakii</name>
    <dbReference type="NCBI Taxonomy" id="57706"/>
    <lineage>
        <taxon>Bacteria</taxon>
        <taxon>Pseudomonadati</taxon>
        <taxon>Pseudomonadota</taxon>
        <taxon>Gammaproteobacteria</taxon>
        <taxon>Enterobacterales</taxon>
        <taxon>Enterobacteriaceae</taxon>
        <taxon>Citrobacter</taxon>
        <taxon>Citrobacter freundii complex</taxon>
    </lineage>
</organism>
<dbReference type="RefSeq" id="WP_080861051.1">
    <property type="nucleotide sequence ID" value="NZ_CP077405.1"/>
</dbReference>
<evidence type="ECO:0000313" key="2">
    <source>
        <dbReference type="Proteomes" id="UP000192573"/>
    </source>
</evidence>
<name>A0A1V8NRV0_CITBR</name>
<sequence length="109" mass="12430">MNSKNQQAAIRYLQENGEATPRKLADALGVTNKKIHNLLQNMQGYGRLSREGKKYRLAPNWQEKVCIAKSILERQTAPKSVAVQECRRNWKGYQVHKIFGSSRGAGNRF</sequence>
<reference evidence="1 2" key="1">
    <citation type="submission" date="2017-03" db="EMBL/GenBank/DDBJ databases">
        <authorList>
            <person name="Afonso C.L."/>
            <person name="Miller P.J."/>
            <person name="Scott M.A."/>
            <person name="Spackman E."/>
            <person name="Goraichik I."/>
            <person name="Dimitrov K.M."/>
            <person name="Suarez D.L."/>
            <person name="Swayne D.E."/>
        </authorList>
    </citation>
    <scope>NUCLEOTIDE SEQUENCE [LARGE SCALE GENOMIC DNA]</scope>
    <source>
        <strain evidence="1 2">ATCC 51113</strain>
    </source>
</reference>
<dbReference type="SUPFAM" id="SSF46785">
    <property type="entry name" value="Winged helix' DNA-binding domain"/>
    <property type="match status" value="1"/>
</dbReference>
<dbReference type="AlphaFoldDB" id="A0A1V8NRV0"/>